<name>A0ABP9IGT1_9ACTN</name>
<dbReference type="EMBL" id="BAABHS010000059">
    <property type="protein sequence ID" value="GAA4996006.1"/>
    <property type="molecule type" value="Genomic_DNA"/>
</dbReference>
<sequence>MGLQEFDADGGLVEARHRLVGDQGRGLLEEGDAQALPAAHRHVPEKRERILGELPARREFERAARGDGQRVEVRRESGVEPALMPGRTPPGCSDRVVHRSSFPVVGS</sequence>
<proteinExistence type="predicted"/>
<comment type="caution">
    <text evidence="2">The sequence shown here is derived from an EMBL/GenBank/DDBJ whole genome shotgun (WGS) entry which is preliminary data.</text>
</comment>
<evidence type="ECO:0000256" key="1">
    <source>
        <dbReference type="SAM" id="MobiDB-lite"/>
    </source>
</evidence>
<gene>
    <name evidence="2" type="ORF">GCM10023205_81430</name>
</gene>
<accession>A0ABP9IGT1</accession>
<protein>
    <submittedName>
        <fullName evidence="2">Uncharacterized protein</fullName>
    </submittedName>
</protein>
<feature type="region of interest" description="Disordered" evidence="1">
    <location>
        <begin position="62"/>
        <end position="96"/>
    </location>
</feature>
<evidence type="ECO:0000313" key="2">
    <source>
        <dbReference type="EMBL" id="GAA4996006.1"/>
    </source>
</evidence>
<evidence type="ECO:0000313" key="3">
    <source>
        <dbReference type="Proteomes" id="UP001500466"/>
    </source>
</evidence>
<feature type="compositionally biased region" description="Basic and acidic residues" evidence="1">
    <location>
        <begin position="62"/>
        <end position="78"/>
    </location>
</feature>
<dbReference type="Proteomes" id="UP001500466">
    <property type="component" value="Unassembled WGS sequence"/>
</dbReference>
<organism evidence="2 3">
    <name type="scientific">Yinghuangia aomiensis</name>
    <dbReference type="NCBI Taxonomy" id="676205"/>
    <lineage>
        <taxon>Bacteria</taxon>
        <taxon>Bacillati</taxon>
        <taxon>Actinomycetota</taxon>
        <taxon>Actinomycetes</taxon>
        <taxon>Kitasatosporales</taxon>
        <taxon>Streptomycetaceae</taxon>
        <taxon>Yinghuangia</taxon>
    </lineage>
</organism>
<reference evidence="3" key="1">
    <citation type="journal article" date="2019" name="Int. J. Syst. Evol. Microbiol.">
        <title>The Global Catalogue of Microorganisms (GCM) 10K type strain sequencing project: providing services to taxonomists for standard genome sequencing and annotation.</title>
        <authorList>
            <consortium name="The Broad Institute Genomics Platform"/>
            <consortium name="The Broad Institute Genome Sequencing Center for Infectious Disease"/>
            <person name="Wu L."/>
            <person name="Ma J."/>
        </authorList>
    </citation>
    <scope>NUCLEOTIDE SEQUENCE [LARGE SCALE GENOMIC DNA]</scope>
    <source>
        <strain evidence="3">JCM 17986</strain>
    </source>
</reference>
<keyword evidence="3" id="KW-1185">Reference proteome</keyword>